<gene>
    <name evidence="2" type="ORF">GCM10022289_44910</name>
</gene>
<name>A0ABP8BQ02_9SPHI</name>
<proteinExistence type="predicted"/>
<keyword evidence="1" id="KW-0732">Signal</keyword>
<dbReference type="Proteomes" id="UP001501772">
    <property type="component" value="Unassembled WGS sequence"/>
</dbReference>
<keyword evidence="3" id="KW-1185">Reference proteome</keyword>
<comment type="caution">
    <text evidence="2">The sequence shown here is derived from an EMBL/GenBank/DDBJ whole genome shotgun (WGS) entry which is preliminary data.</text>
</comment>
<feature type="signal peptide" evidence="1">
    <location>
        <begin position="1"/>
        <end position="23"/>
    </location>
</feature>
<dbReference type="RefSeq" id="WP_344853669.1">
    <property type="nucleotide sequence ID" value="NZ_BAABBY010000015.1"/>
</dbReference>
<evidence type="ECO:0000313" key="3">
    <source>
        <dbReference type="Proteomes" id="UP001501772"/>
    </source>
</evidence>
<organism evidence="2 3">
    <name type="scientific">Pedobacter jeongneungensis</name>
    <dbReference type="NCBI Taxonomy" id="947309"/>
    <lineage>
        <taxon>Bacteria</taxon>
        <taxon>Pseudomonadati</taxon>
        <taxon>Bacteroidota</taxon>
        <taxon>Sphingobacteriia</taxon>
        <taxon>Sphingobacteriales</taxon>
        <taxon>Sphingobacteriaceae</taxon>
        <taxon>Pedobacter</taxon>
    </lineage>
</organism>
<reference evidence="3" key="1">
    <citation type="journal article" date="2019" name="Int. J. Syst. Evol. Microbiol.">
        <title>The Global Catalogue of Microorganisms (GCM) 10K type strain sequencing project: providing services to taxonomists for standard genome sequencing and annotation.</title>
        <authorList>
            <consortium name="The Broad Institute Genomics Platform"/>
            <consortium name="The Broad Institute Genome Sequencing Center for Infectious Disease"/>
            <person name="Wu L."/>
            <person name="Ma J."/>
        </authorList>
    </citation>
    <scope>NUCLEOTIDE SEQUENCE [LARGE SCALE GENOMIC DNA]</scope>
    <source>
        <strain evidence="3">JCM 17626</strain>
    </source>
</reference>
<accession>A0ABP8BQ02</accession>
<evidence type="ECO:0000313" key="2">
    <source>
        <dbReference type="EMBL" id="GAA4213161.1"/>
    </source>
</evidence>
<dbReference type="EMBL" id="BAABBY010000015">
    <property type="protein sequence ID" value="GAA4213161.1"/>
    <property type="molecule type" value="Genomic_DNA"/>
</dbReference>
<evidence type="ECO:0000256" key="1">
    <source>
        <dbReference type="SAM" id="SignalP"/>
    </source>
</evidence>
<sequence length="448" mass="50628">MNTHKNALVALGISLAAFSTSYAQNHKTSSLDSALLVAGQIPGEKFREVVFADFSKLLLTDMSAGKPLNFTTITIDKPSAEINYAIRPKKVPGFLSLNVKGGSESGIIQLLKDQKPAKGFSASATWSQMFRPIYYYEPADKYRMLSDIQHDYDELYVSKELVERIQKLNKLIDSSQTTLDLYYQKKQDNVENIRRELPDYRELVEKRDALLADAKKRKAKLDSYYDKAKWSFRTLFWVSVSQQAGGLKFYRYDVTDVANMYHPEVTSNTFQSTGTLNVFFTGTHKGWESSIARNLLLSVGGSLGYYNNFDELNSSDLKENVKVGPTDAATTYAKSNSYTVYSGAYREYHAGRVWAEGYKMFGTSGSIGLRLKFLRDIPYENIPKAQSNLETGLVFNSIKKSDQTAKISFEVFYSFFDLGGKNLKPEESGEKFYKRSQVGIKTAIPFNF</sequence>
<protein>
    <submittedName>
        <fullName evidence="2">Uncharacterized protein</fullName>
    </submittedName>
</protein>
<feature type="chain" id="PRO_5047516353" evidence="1">
    <location>
        <begin position="24"/>
        <end position="448"/>
    </location>
</feature>